<keyword evidence="2" id="KW-1185">Reference proteome</keyword>
<name>A0AAW1IYH4_POPJA</name>
<evidence type="ECO:0000313" key="2">
    <source>
        <dbReference type="Proteomes" id="UP001458880"/>
    </source>
</evidence>
<dbReference type="PANTHER" id="PTHR31511">
    <property type="entry name" value="PROTEIN CBG23764"/>
    <property type="match status" value="1"/>
</dbReference>
<comment type="caution">
    <text evidence="1">The sequence shown here is derived from an EMBL/GenBank/DDBJ whole genome shotgun (WGS) entry which is preliminary data.</text>
</comment>
<reference evidence="1 2" key="1">
    <citation type="journal article" date="2024" name="BMC Genomics">
        <title>De novo assembly and annotation of Popillia japonica's genome with initial clues to its potential as an invasive pest.</title>
        <authorList>
            <person name="Cucini C."/>
            <person name="Boschi S."/>
            <person name="Funari R."/>
            <person name="Cardaioli E."/>
            <person name="Iannotti N."/>
            <person name="Marturano G."/>
            <person name="Paoli F."/>
            <person name="Bruttini M."/>
            <person name="Carapelli A."/>
            <person name="Frati F."/>
            <person name="Nardi F."/>
        </authorList>
    </citation>
    <scope>NUCLEOTIDE SEQUENCE [LARGE SCALE GENOMIC DNA]</scope>
    <source>
        <strain evidence="1">DMR45628</strain>
    </source>
</reference>
<dbReference type="Gene3D" id="3.90.1600.10">
    <property type="entry name" value="Palm domain of DNA polymerase"/>
    <property type="match status" value="1"/>
</dbReference>
<dbReference type="Proteomes" id="UP001458880">
    <property type="component" value="Unassembled WGS sequence"/>
</dbReference>
<dbReference type="InterPro" id="IPR023211">
    <property type="entry name" value="DNA_pol_palm_dom_sf"/>
</dbReference>
<evidence type="ECO:0008006" key="3">
    <source>
        <dbReference type="Google" id="ProtNLM"/>
    </source>
</evidence>
<dbReference type="AlphaFoldDB" id="A0AAW1IYH4"/>
<dbReference type="PANTHER" id="PTHR31511:SF12">
    <property type="entry name" value="RHO TERMINATION FACTOR N-TERMINAL DOMAIN-CONTAINING PROTEIN"/>
    <property type="match status" value="1"/>
</dbReference>
<gene>
    <name evidence="1" type="ORF">QE152_g33022</name>
</gene>
<sequence length="344" mass="41355">MINLMIPLAPENKPPPNSKVNKLFCDFYDKKNYIVHYETLKLYKDLGMEITKVHRGIEFEQVDFIKPYVEFCTVQRQKAKNEFEVGFWKLMVNVIFGKSMESVRKRQDLKLYSNELKTQRGINKPTFRKCVIYGENLVLIHKYKTTVSFNKPIYLGQAILDLSKAYMYDFHYNVIKREYNEKVKLMYMDTDSLIYHFKEDFNKFIKNNQDLFDTSNYPKDHELYNDKNKKVIGKFKDELGGKKMVEFVGLRSKSYAYRDNNVYKKLKGIKKSVLDKEIKFQHYKKCLFDQNEYFHKQSIIRSYDHNIYTEELNKKTLCWRDDKRCIQQNSTGTLAWGHWRIESN</sequence>
<protein>
    <recommendedName>
        <fullName evidence="3">DNA-directed DNA polymerase</fullName>
    </recommendedName>
</protein>
<proteinExistence type="predicted"/>
<accession>A0AAW1IYH4</accession>
<dbReference type="EMBL" id="JASPKY010000488">
    <property type="protein sequence ID" value="KAK9695202.1"/>
    <property type="molecule type" value="Genomic_DNA"/>
</dbReference>
<dbReference type="GO" id="GO:0071897">
    <property type="term" value="P:DNA biosynthetic process"/>
    <property type="evidence" value="ECO:0007669"/>
    <property type="project" value="UniProtKB-ARBA"/>
</dbReference>
<evidence type="ECO:0000313" key="1">
    <source>
        <dbReference type="EMBL" id="KAK9695202.1"/>
    </source>
</evidence>
<organism evidence="1 2">
    <name type="scientific">Popillia japonica</name>
    <name type="common">Japanese beetle</name>
    <dbReference type="NCBI Taxonomy" id="7064"/>
    <lineage>
        <taxon>Eukaryota</taxon>
        <taxon>Metazoa</taxon>
        <taxon>Ecdysozoa</taxon>
        <taxon>Arthropoda</taxon>
        <taxon>Hexapoda</taxon>
        <taxon>Insecta</taxon>
        <taxon>Pterygota</taxon>
        <taxon>Neoptera</taxon>
        <taxon>Endopterygota</taxon>
        <taxon>Coleoptera</taxon>
        <taxon>Polyphaga</taxon>
        <taxon>Scarabaeiformia</taxon>
        <taxon>Scarabaeidae</taxon>
        <taxon>Rutelinae</taxon>
        <taxon>Popillia</taxon>
    </lineage>
</organism>
<dbReference type="InterPro" id="IPR043502">
    <property type="entry name" value="DNA/RNA_pol_sf"/>
</dbReference>
<dbReference type="SUPFAM" id="SSF56672">
    <property type="entry name" value="DNA/RNA polymerases"/>
    <property type="match status" value="1"/>
</dbReference>